<protein>
    <submittedName>
        <fullName evidence="2">Uncharacterized protein</fullName>
    </submittedName>
</protein>
<dbReference type="AlphaFoldDB" id="B0CI12"/>
<sequence>MGNGQGCHAIGRSGMAPCYVSSLRFQPRPLKMTDKISWTRLLAACQVVEKLATLYLKEKGFSGPGSGSPAVAGNVKDE</sequence>
<evidence type="ECO:0000256" key="1">
    <source>
        <dbReference type="SAM" id="MobiDB-lite"/>
    </source>
</evidence>
<evidence type="ECO:0000313" key="3">
    <source>
        <dbReference type="Proteomes" id="UP000008545"/>
    </source>
</evidence>
<organism evidence="2 3">
    <name type="scientific">Brucella suis (strain ATCC 23445 / NCTC 10510)</name>
    <dbReference type="NCBI Taxonomy" id="470137"/>
    <lineage>
        <taxon>Bacteria</taxon>
        <taxon>Pseudomonadati</taxon>
        <taxon>Pseudomonadota</taxon>
        <taxon>Alphaproteobacteria</taxon>
        <taxon>Hyphomicrobiales</taxon>
        <taxon>Brucellaceae</taxon>
        <taxon>Brucella/Ochrobactrum group</taxon>
        <taxon>Brucella</taxon>
    </lineage>
</organism>
<accession>B0CI12</accession>
<dbReference type="HOGENOM" id="CLU_2615108_0_0_5"/>
<dbReference type="Proteomes" id="UP000008545">
    <property type="component" value="Chromosome I"/>
</dbReference>
<reference evidence="2 3" key="1">
    <citation type="submission" date="2007-12" db="EMBL/GenBank/DDBJ databases">
        <title>Brucella suis ATCC 23445 whole genome shotgun sequencing project.</title>
        <authorList>
            <person name="Setubal J.C."/>
            <person name="Bowns C."/>
            <person name="Boyle S."/>
            <person name="Crasta O.R."/>
            <person name="Czar M.J."/>
            <person name="Dharmanolla C."/>
            <person name="Gillespie J.J."/>
            <person name="Kenyon R.W."/>
            <person name="Lu J."/>
            <person name="Mane S."/>
            <person name="Mohapatra S."/>
            <person name="Nagrani S."/>
            <person name="Purkayastha A."/>
            <person name="Rajasimha H.K."/>
            <person name="Shallom J.M."/>
            <person name="Shallom S."/>
            <person name="Shukla M."/>
            <person name="Snyder E.E."/>
            <person name="Sobral B.W."/>
            <person name="Wattam A.R."/>
            <person name="Will R."/>
            <person name="Williams K."/>
            <person name="Yoo H."/>
            <person name="Bruce D."/>
            <person name="Detter C."/>
            <person name="Munk C."/>
            <person name="Brettin T.S."/>
        </authorList>
    </citation>
    <scope>NUCLEOTIDE SEQUENCE [LARGE SCALE GENOMIC DNA]</scope>
    <source>
        <strain evidence="3">ATCC 23445 / NCTC 10510</strain>
    </source>
</reference>
<feature type="region of interest" description="Disordered" evidence="1">
    <location>
        <begin position="59"/>
        <end position="78"/>
    </location>
</feature>
<proteinExistence type="predicted"/>
<gene>
    <name evidence="2" type="ordered locus">BSUIS_A1634</name>
</gene>
<name>B0CI12_BRUSI</name>
<dbReference type="EMBL" id="CP000911">
    <property type="protein sequence ID" value="ABY38663.1"/>
    <property type="molecule type" value="Genomic_DNA"/>
</dbReference>
<evidence type="ECO:0000313" key="2">
    <source>
        <dbReference type="EMBL" id="ABY38663.1"/>
    </source>
</evidence>
<dbReference type="KEGG" id="bmt:BSUIS_A1634"/>